<gene>
    <name evidence="10" type="ORF">OG2516_04446</name>
</gene>
<evidence type="ECO:0000256" key="1">
    <source>
        <dbReference type="ARBA" id="ARBA00004651"/>
    </source>
</evidence>
<sequence>MPTDTTPAAPARLPELEFIALMAMVMGMVAFSVDSMLPALPAIAAELSPAAPNRAQLIVTSFVFGMGAGTFVTGPLSDRFGRKPVILAGVGLYMAGALLAWQAPALETMLGARFVQGLGAAAPRVVALALIRDLYSGRQMARTLSFVMTVFTLVPALAPTLGHYIIVGFGWRASFLTFVLFAAIATTWLFLRQPETLPPERRRRLHPAELFGAVREMLSHPDARRATLVQTLGFGMLFATLSSAQQLYDAFGQGANFHLWFGLVAVIAATSNLFNARLVVRLGMRPLIKAVLGAQMVISALMAASVLLFDLPAGLAFPLFVAWHASIFWQNGMTIGNLNALALEPMAHIAGIAASVIAAVSTVGAVLLAVPIGLAFDGTPLPLAVSVCVLSGLGLWQTSKIRRDSDVEG</sequence>
<evidence type="ECO:0000256" key="7">
    <source>
        <dbReference type="ARBA" id="ARBA00023136"/>
    </source>
</evidence>
<feature type="transmembrane region" description="Helical" evidence="8">
    <location>
        <begin position="143"/>
        <end position="167"/>
    </location>
</feature>
<name>Q2CD17_OCEGH</name>
<dbReference type="PANTHER" id="PTHR23502:SF132">
    <property type="entry name" value="POLYAMINE TRANSPORTER 2-RELATED"/>
    <property type="match status" value="1"/>
</dbReference>
<dbReference type="NCBIfam" id="TIGR00710">
    <property type="entry name" value="efflux_Bcr_CflA"/>
    <property type="match status" value="1"/>
</dbReference>
<dbReference type="RefSeq" id="WP_007254417.1">
    <property type="nucleotide sequence ID" value="NZ_CH724107.1"/>
</dbReference>
<dbReference type="Proteomes" id="UP000003635">
    <property type="component" value="Unassembled WGS sequence"/>
</dbReference>
<keyword evidence="11" id="KW-1185">Reference proteome</keyword>
<evidence type="ECO:0000256" key="8">
    <source>
        <dbReference type="RuleBase" id="RU365088"/>
    </source>
</evidence>
<dbReference type="GO" id="GO:0005886">
    <property type="term" value="C:plasma membrane"/>
    <property type="evidence" value="ECO:0007669"/>
    <property type="project" value="UniProtKB-SubCell"/>
</dbReference>
<feature type="transmembrane region" description="Helical" evidence="8">
    <location>
        <begin position="85"/>
        <end position="104"/>
    </location>
</feature>
<keyword evidence="7 8" id="KW-0472">Membrane</keyword>
<feature type="transmembrane region" description="Helical" evidence="8">
    <location>
        <begin position="315"/>
        <end position="338"/>
    </location>
</feature>
<feature type="transmembrane region" description="Helical" evidence="8">
    <location>
        <begin position="110"/>
        <end position="131"/>
    </location>
</feature>
<dbReference type="InterPro" id="IPR036259">
    <property type="entry name" value="MFS_trans_sf"/>
</dbReference>
<feature type="domain" description="Major facilitator superfamily (MFS) profile" evidence="9">
    <location>
        <begin position="18"/>
        <end position="403"/>
    </location>
</feature>
<feature type="transmembrane region" description="Helical" evidence="8">
    <location>
        <begin position="380"/>
        <end position="396"/>
    </location>
</feature>
<evidence type="ECO:0000256" key="4">
    <source>
        <dbReference type="ARBA" id="ARBA00022475"/>
    </source>
</evidence>
<dbReference type="GO" id="GO:1990961">
    <property type="term" value="P:xenobiotic detoxification by transmembrane export across the plasma membrane"/>
    <property type="evidence" value="ECO:0007669"/>
    <property type="project" value="InterPro"/>
</dbReference>
<keyword evidence="5 8" id="KW-0812">Transmembrane</keyword>
<dbReference type="eggNOG" id="COG2814">
    <property type="taxonomic scope" value="Bacteria"/>
</dbReference>
<dbReference type="PROSITE" id="PS00216">
    <property type="entry name" value="SUGAR_TRANSPORT_1"/>
    <property type="match status" value="1"/>
</dbReference>
<evidence type="ECO:0000256" key="2">
    <source>
        <dbReference type="ARBA" id="ARBA00006236"/>
    </source>
</evidence>
<dbReference type="Gene3D" id="1.20.1720.10">
    <property type="entry name" value="Multidrug resistance protein D"/>
    <property type="match status" value="1"/>
</dbReference>
<feature type="transmembrane region" description="Helical" evidence="8">
    <location>
        <begin position="55"/>
        <end position="73"/>
    </location>
</feature>
<accession>Q2CD17</accession>
<dbReference type="OrthoDB" id="9800416at2"/>
<comment type="caution">
    <text evidence="10">The sequence shown here is derived from an EMBL/GenBank/DDBJ whole genome shotgun (WGS) entry which is preliminary data.</text>
</comment>
<dbReference type="PANTHER" id="PTHR23502">
    <property type="entry name" value="MAJOR FACILITATOR SUPERFAMILY"/>
    <property type="match status" value="1"/>
</dbReference>
<evidence type="ECO:0000313" key="10">
    <source>
        <dbReference type="EMBL" id="EAR50559.1"/>
    </source>
</evidence>
<feature type="transmembrane region" description="Helical" evidence="8">
    <location>
        <begin position="350"/>
        <end position="374"/>
    </location>
</feature>
<feature type="transmembrane region" description="Helical" evidence="8">
    <location>
        <begin position="287"/>
        <end position="309"/>
    </location>
</feature>
<dbReference type="InterPro" id="IPR005829">
    <property type="entry name" value="Sugar_transporter_CS"/>
</dbReference>
<evidence type="ECO:0000313" key="11">
    <source>
        <dbReference type="Proteomes" id="UP000003635"/>
    </source>
</evidence>
<feature type="transmembrane region" description="Helical" evidence="8">
    <location>
        <begin position="18"/>
        <end position="43"/>
    </location>
</feature>
<dbReference type="AlphaFoldDB" id="Q2CD17"/>
<evidence type="ECO:0000256" key="5">
    <source>
        <dbReference type="ARBA" id="ARBA00022692"/>
    </source>
</evidence>
<keyword evidence="6 8" id="KW-1133">Transmembrane helix</keyword>
<dbReference type="GO" id="GO:0042910">
    <property type="term" value="F:xenobiotic transmembrane transporter activity"/>
    <property type="evidence" value="ECO:0007669"/>
    <property type="project" value="InterPro"/>
</dbReference>
<keyword evidence="3 8" id="KW-0813">Transport</keyword>
<dbReference type="Pfam" id="PF07690">
    <property type="entry name" value="MFS_1"/>
    <property type="match status" value="1"/>
</dbReference>
<feature type="transmembrane region" description="Helical" evidence="8">
    <location>
        <begin position="257"/>
        <end position="275"/>
    </location>
</feature>
<dbReference type="EMBL" id="AAOT01000026">
    <property type="protein sequence ID" value="EAR50559.1"/>
    <property type="molecule type" value="Genomic_DNA"/>
</dbReference>
<evidence type="ECO:0000256" key="6">
    <source>
        <dbReference type="ARBA" id="ARBA00022989"/>
    </source>
</evidence>
<dbReference type="InterPro" id="IPR020846">
    <property type="entry name" value="MFS_dom"/>
</dbReference>
<dbReference type="HOGENOM" id="CLU_001265_47_0_5"/>
<organism evidence="10 11">
    <name type="scientific">Oceanicola granulosus (strain ATCC BAA-861 / DSM 15982 / KCTC 12143 / HTCC2516)</name>
    <dbReference type="NCBI Taxonomy" id="314256"/>
    <lineage>
        <taxon>Bacteria</taxon>
        <taxon>Pseudomonadati</taxon>
        <taxon>Pseudomonadota</taxon>
        <taxon>Alphaproteobacteria</taxon>
        <taxon>Rhodobacterales</taxon>
        <taxon>Roseobacteraceae</taxon>
        <taxon>Oceanicola</taxon>
    </lineage>
</organism>
<dbReference type="InterPro" id="IPR004812">
    <property type="entry name" value="Efflux_drug-R_Bcr/CmlA"/>
</dbReference>
<reference evidence="10 11" key="1">
    <citation type="journal article" date="2010" name="J. Bacteriol.">
        <title>Genome sequences of Oceanicola granulosus HTCC2516(T) and Oceanicola batsensis HTCC2597(TDelta).</title>
        <authorList>
            <person name="Thrash J.C."/>
            <person name="Cho J.C."/>
            <person name="Vergin K.L."/>
            <person name="Giovannoni S.J."/>
        </authorList>
    </citation>
    <scope>NUCLEOTIDE SEQUENCE [LARGE SCALE GENOMIC DNA]</scope>
    <source>
        <strain evidence="11">ATCC BAA-861 / DSM 15982 / KCTC 12143 / HTCC2516</strain>
    </source>
</reference>
<protein>
    <recommendedName>
        <fullName evidence="8">Bcr/CflA family efflux transporter</fullName>
    </recommendedName>
</protein>
<dbReference type="STRING" id="314256.OG2516_04446"/>
<dbReference type="SUPFAM" id="SSF103473">
    <property type="entry name" value="MFS general substrate transporter"/>
    <property type="match status" value="1"/>
</dbReference>
<feature type="transmembrane region" description="Helical" evidence="8">
    <location>
        <begin position="173"/>
        <end position="191"/>
    </location>
</feature>
<proteinExistence type="inferred from homology"/>
<comment type="subcellular location">
    <subcellularLocation>
        <location evidence="8">Cell inner membrane</location>
        <topology evidence="8">Multi-pass membrane protein</topology>
    </subcellularLocation>
    <subcellularLocation>
        <location evidence="1">Cell membrane</location>
        <topology evidence="1">Multi-pass membrane protein</topology>
    </subcellularLocation>
</comment>
<comment type="similarity">
    <text evidence="2 8">Belongs to the major facilitator superfamily. Bcr/CmlA family.</text>
</comment>
<feature type="transmembrane region" description="Helical" evidence="8">
    <location>
        <begin position="226"/>
        <end position="245"/>
    </location>
</feature>
<evidence type="ECO:0000256" key="3">
    <source>
        <dbReference type="ARBA" id="ARBA00022448"/>
    </source>
</evidence>
<evidence type="ECO:0000259" key="9">
    <source>
        <dbReference type="PROSITE" id="PS50850"/>
    </source>
</evidence>
<keyword evidence="8" id="KW-0997">Cell inner membrane</keyword>
<dbReference type="InterPro" id="IPR011701">
    <property type="entry name" value="MFS"/>
</dbReference>
<keyword evidence="4" id="KW-1003">Cell membrane</keyword>
<dbReference type="PROSITE" id="PS50850">
    <property type="entry name" value="MFS"/>
    <property type="match status" value="1"/>
</dbReference>
<dbReference type="CDD" id="cd17320">
    <property type="entry name" value="MFS_MdfA_MDR_like"/>
    <property type="match status" value="1"/>
</dbReference>